<dbReference type="InterPro" id="IPR029398">
    <property type="entry name" value="PolB_thumb"/>
</dbReference>
<dbReference type="Gene3D" id="3.30.460.10">
    <property type="entry name" value="Beta Polymerase, domain 2"/>
    <property type="match status" value="1"/>
</dbReference>
<dbReference type="FunFam" id="3.20.20.140:FF:000047">
    <property type="entry name" value="PHP domain-containing protein"/>
    <property type="match status" value="1"/>
</dbReference>
<evidence type="ECO:0000256" key="3">
    <source>
        <dbReference type="ARBA" id="ARBA00022634"/>
    </source>
</evidence>
<keyword evidence="12" id="KW-0269">Exonuclease</keyword>
<keyword evidence="12" id="KW-0540">Nuclease</keyword>
<dbReference type="Gene3D" id="1.10.150.110">
    <property type="entry name" value="DNA polymerase beta, N-terminal domain-like"/>
    <property type="match status" value="1"/>
</dbReference>
<dbReference type="GO" id="GO:0004527">
    <property type="term" value="F:exonuclease activity"/>
    <property type="evidence" value="ECO:0007669"/>
    <property type="project" value="UniProtKB-KW"/>
</dbReference>
<organism evidence="12 13">
    <name type="scientific">Rubrobacter tropicus</name>
    <dbReference type="NCBI Taxonomy" id="2653851"/>
    <lineage>
        <taxon>Bacteria</taxon>
        <taxon>Bacillati</taxon>
        <taxon>Actinomycetota</taxon>
        <taxon>Rubrobacteria</taxon>
        <taxon>Rubrobacterales</taxon>
        <taxon>Rubrobacteraceae</taxon>
        <taxon>Rubrobacter</taxon>
    </lineage>
</organism>
<evidence type="ECO:0000313" key="12">
    <source>
        <dbReference type="EMBL" id="QIN81278.1"/>
    </source>
</evidence>
<accession>A0A6G8Q4A7</accession>
<dbReference type="InterPro" id="IPR010996">
    <property type="entry name" value="HHH_MUS81"/>
</dbReference>
<evidence type="ECO:0000256" key="5">
    <source>
        <dbReference type="ARBA" id="ARBA00022695"/>
    </source>
</evidence>
<dbReference type="InterPro" id="IPR047967">
    <property type="entry name" value="PolX_PHP"/>
</dbReference>
<dbReference type="GO" id="GO:0008270">
    <property type="term" value="F:zinc ion binding"/>
    <property type="evidence" value="ECO:0007669"/>
    <property type="project" value="TreeGrafter"/>
</dbReference>
<dbReference type="SUPFAM" id="SSF89550">
    <property type="entry name" value="PHP domain-like"/>
    <property type="match status" value="1"/>
</dbReference>
<dbReference type="EMBL" id="CP045119">
    <property type="protein sequence ID" value="QIN81278.1"/>
    <property type="molecule type" value="Genomic_DNA"/>
</dbReference>
<dbReference type="CDD" id="cd00141">
    <property type="entry name" value="NT_POLXc"/>
    <property type="match status" value="1"/>
</dbReference>
<feature type="domain" description="Helix-hairpin-helix DNA-binding motif class 1" evidence="9">
    <location>
        <begin position="115"/>
        <end position="134"/>
    </location>
</feature>
<dbReference type="SUPFAM" id="SSF158702">
    <property type="entry name" value="Sec63 N-terminal domain-like"/>
    <property type="match status" value="1"/>
</dbReference>
<evidence type="ECO:0000313" key="13">
    <source>
        <dbReference type="Proteomes" id="UP000501452"/>
    </source>
</evidence>
<comment type="cofactor">
    <cofactor evidence="1">
        <name>Mg(2+)</name>
        <dbReference type="ChEBI" id="CHEBI:18420"/>
    </cofactor>
</comment>
<keyword evidence="3" id="KW-0237">DNA synthesis</keyword>
<dbReference type="Gene3D" id="3.30.210.10">
    <property type="entry name" value="DNA polymerase, thumb domain"/>
    <property type="match status" value="1"/>
</dbReference>
<dbReference type="Pfam" id="PF14791">
    <property type="entry name" value="DNA_pol_B_thumb"/>
    <property type="match status" value="1"/>
</dbReference>
<dbReference type="InterPro" id="IPR043519">
    <property type="entry name" value="NT_sf"/>
</dbReference>
<keyword evidence="4" id="KW-0808">Transferase</keyword>
<dbReference type="Gene3D" id="3.20.20.140">
    <property type="entry name" value="Metal-dependent hydrolases"/>
    <property type="match status" value="1"/>
</dbReference>
<dbReference type="GO" id="GO:0003677">
    <property type="term" value="F:DNA binding"/>
    <property type="evidence" value="ECO:0007669"/>
    <property type="project" value="InterPro"/>
</dbReference>
<feature type="domain" description="Helix-hairpin-helix DNA-binding motif class 1" evidence="9">
    <location>
        <begin position="155"/>
        <end position="174"/>
    </location>
</feature>
<dbReference type="PANTHER" id="PTHR36928:SF1">
    <property type="entry name" value="PHOSPHATASE YCDX-RELATED"/>
    <property type="match status" value="1"/>
</dbReference>
<dbReference type="InterPro" id="IPR002054">
    <property type="entry name" value="DNA-dir_DNA_pol_X"/>
</dbReference>
<evidence type="ECO:0000256" key="7">
    <source>
        <dbReference type="ARBA" id="ARBA00022932"/>
    </source>
</evidence>
<dbReference type="SMART" id="SM00483">
    <property type="entry name" value="POLXc"/>
    <property type="match status" value="1"/>
</dbReference>
<keyword evidence="12" id="KW-0378">Hydrolase</keyword>
<evidence type="ECO:0000256" key="6">
    <source>
        <dbReference type="ARBA" id="ARBA00022705"/>
    </source>
</evidence>
<dbReference type="KEGG" id="rub:GBA63_00575"/>
<dbReference type="GO" id="GO:0006281">
    <property type="term" value="P:DNA repair"/>
    <property type="evidence" value="ECO:0007669"/>
    <property type="project" value="InterPro"/>
</dbReference>
<feature type="domain" description="Polymerase/histidinol phosphatase N-terminal" evidence="10">
    <location>
        <begin position="401"/>
        <end position="480"/>
    </location>
</feature>
<dbReference type="InterPro" id="IPR027421">
    <property type="entry name" value="DNA_pol_lamdba_lyase_dom_sf"/>
</dbReference>
<dbReference type="SMART" id="SM00278">
    <property type="entry name" value="HhH1"/>
    <property type="match status" value="3"/>
</dbReference>
<dbReference type="GO" id="GO:0005829">
    <property type="term" value="C:cytosol"/>
    <property type="evidence" value="ECO:0007669"/>
    <property type="project" value="TreeGrafter"/>
</dbReference>
<dbReference type="InterPro" id="IPR016195">
    <property type="entry name" value="Pol/histidinol_Pase-like"/>
</dbReference>
<evidence type="ECO:0000259" key="11">
    <source>
        <dbReference type="SMART" id="SM00483"/>
    </source>
</evidence>
<feature type="domain" description="DNA-directed DNA polymerase X" evidence="11">
    <location>
        <begin position="68"/>
        <end position="377"/>
    </location>
</feature>
<keyword evidence="7" id="KW-0239">DNA-directed DNA polymerase</keyword>
<name>A0A6G8Q4A7_9ACTN</name>
<dbReference type="NCBIfam" id="NF006375">
    <property type="entry name" value="PRK08609.1"/>
    <property type="match status" value="1"/>
</dbReference>
<dbReference type="AlphaFoldDB" id="A0A6G8Q4A7"/>
<evidence type="ECO:0000256" key="1">
    <source>
        <dbReference type="ARBA" id="ARBA00001946"/>
    </source>
</evidence>
<dbReference type="Gene3D" id="1.10.150.20">
    <property type="entry name" value="5' to 3' exonuclease, C-terminal subdomain"/>
    <property type="match status" value="1"/>
</dbReference>
<dbReference type="SUPFAM" id="SSF47802">
    <property type="entry name" value="DNA polymerase beta, N-terminal domain-like"/>
    <property type="match status" value="1"/>
</dbReference>
<keyword evidence="6" id="KW-0235">DNA replication</keyword>
<dbReference type="Proteomes" id="UP000501452">
    <property type="component" value="Chromosome"/>
</dbReference>
<proteinExistence type="predicted"/>
<dbReference type="InterPro" id="IPR003583">
    <property type="entry name" value="Hlx-hairpin-Hlx_DNA-bd_motif"/>
</dbReference>
<keyword evidence="13" id="KW-1185">Reference proteome</keyword>
<dbReference type="InterPro" id="IPR003141">
    <property type="entry name" value="Pol/His_phosphatase_N"/>
</dbReference>
<dbReference type="SMART" id="SM00481">
    <property type="entry name" value="POLIIIAc"/>
    <property type="match status" value="1"/>
</dbReference>
<protein>
    <recommendedName>
        <fullName evidence="2">DNA-directed DNA polymerase</fullName>
        <ecNumber evidence="2">2.7.7.7</ecNumber>
    </recommendedName>
</protein>
<dbReference type="CDD" id="cd07436">
    <property type="entry name" value="PHP_PolX"/>
    <property type="match status" value="1"/>
</dbReference>
<evidence type="ECO:0000256" key="4">
    <source>
        <dbReference type="ARBA" id="ARBA00022679"/>
    </source>
</evidence>
<dbReference type="EC" id="2.7.7.7" evidence="2"/>
<evidence type="ECO:0000256" key="2">
    <source>
        <dbReference type="ARBA" id="ARBA00012417"/>
    </source>
</evidence>
<reference evidence="12 13" key="1">
    <citation type="submission" date="2019-10" db="EMBL/GenBank/DDBJ databases">
        <title>Rubrobacter sp nov SCSIO 52090 isolated from a deep-sea sediment in the South China Sea.</title>
        <authorList>
            <person name="Chen R.W."/>
        </authorList>
    </citation>
    <scope>NUCLEOTIDE SEQUENCE [LARGE SCALE GENOMIC DNA]</scope>
    <source>
        <strain evidence="12 13">SCSIO 52909</strain>
    </source>
</reference>
<evidence type="ECO:0000256" key="8">
    <source>
        <dbReference type="ARBA" id="ARBA00049244"/>
    </source>
</evidence>
<evidence type="ECO:0000259" key="9">
    <source>
        <dbReference type="SMART" id="SM00278"/>
    </source>
</evidence>
<dbReference type="Pfam" id="PF14520">
    <property type="entry name" value="HHH_5"/>
    <property type="match status" value="1"/>
</dbReference>
<dbReference type="InterPro" id="IPR050243">
    <property type="entry name" value="PHP_phosphatase"/>
</dbReference>
<gene>
    <name evidence="12" type="primary">polX</name>
    <name evidence="12" type="ORF">GBA63_00575</name>
</gene>
<dbReference type="GO" id="GO:0042578">
    <property type="term" value="F:phosphoric ester hydrolase activity"/>
    <property type="evidence" value="ECO:0007669"/>
    <property type="project" value="TreeGrafter"/>
</dbReference>
<evidence type="ECO:0000259" key="10">
    <source>
        <dbReference type="SMART" id="SM00481"/>
    </source>
</evidence>
<feature type="domain" description="Helix-hairpin-helix DNA-binding motif class 1" evidence="9">
    <location>
        <begin position="189"/>
        <end position="208"/>
    </location>
</feature>
<dbReference type="Pfam" id="PF02811">
    <property type="entry name" value="PHP"/>
    <property type="match status" value="1"/>
</dbReference>
<dbReference type="PANTHER" id="PTHR36928">
    <property type="entry name" value="PHOSPHATASE YCDX-RELATED"/>
    <property type="match status" value="1"/>
</dbReference>
<comment type="catalytic activity">
    <reaction evidence="8">
        <text>DNA(n) + a 2'-deoxyribonucleoside 5'-triphosphate = DNA(n+1) + diphosphate</text>
        <dbReference type="Rhea" id="RHEA:22508"/>
        <dbReference type="Rhea" id="RHEA-COMP:17339"/>
        <dbReference type="Rhea" id="RHEA-COMP:17340"/>
        <dbReference type="ChEBI" id="CHEBI:33019"/>
        <dbReference type="ChEBI" id="CHEBI:61560"/>
        <dbReference type="ChEBI" id="CHEBI:173112"/>
        <dbReference type="EC" id="2.7.7.7"/>
    </reaction>
</comment>
<dbReference type="SUPFAM" id="SSF81301">
    <property type="entry name" value="Nucleotidyltransferase"/>
    <property type="match status" value="1"/>
</dbReference>
<dbReference type="InterPro" id="IPR037160">
    <property type="entry name" value="DNA_Pol_thumb_sf"/>
</dbReference>
<sequence>MKASALRKAAWSSAKKIRFIPASPSLDGTILAARTAPGIIQKDDIRSGWSASPTYNPHTRLTRRVRGLQNNEVVRALETIVALMEIKDESYYRVLAYQRAAESVGALGRPVREVEDLTTLPHVGGTTAEVIRDLAEDRTPEILAELSGEIPTGLVEVTRLPGVGPRTAGRLWRELDVTSVEEIASLEPGRLSSLKGFGKKSEERILSAAKKYDSHERRMLLDEATALGNRILDFVRSHPATEKAELAGSLRRMKETIGDLDIVAASTDPDSLADAFADAPFADEVLAHGPKKVYIVTNGIEVDLRIVEPEAYGSLLHHFTGGQAHNIVLRERAVKMGINISEYGLAAAGTGEYEPVATEEDLYSRLGLPYIPPELREDAGEIEAGEKGGLPDLIETGDIRGDLHVHTNYSDGKGTIESMAEAAIALGYEYLIFCDHSQSLRVANGLSPDRLKKKMRAVREADEKYGEIHLLCGSEVDILKDGTLDYEDDLLAELDFVVASVHTSFGVGEEAMTRRIVRAMNNPHVRVIGHPTGRILERRDPYAVDVSRLITEAAATDTVLELNSYPDRLDLSVPYVRQAIEAGVKISIDTDAHDEGALSLIKYGVSQARRAWVEKDRVINCMPWNEFEKYLKAGKGPQ</sequence>
<dbReference type="NCBIfam" id="NF005928">
    <property type="entry name" value="PRK07945.1"/>
    <property type="match status" value="1"/>
</dbReference>
<dbReference type="InterPro" id="IPR004013">
    <property type="entry name" value="PHP_dom"/>
</dbReference>
<keyword evidence="5" id="KW-0548">Nucleotidyltransferase</keyword>
<dbReference type="GO" id="GO:0003887">
    <property type="term" value="F:DNA-directed DNA polymerase activity"/>
    <property type="evidence" value="ECO:0007669"/>
    <property type="project" value="UniProtKB-KW"/>
</dbReference>
<dbReference type="Pfam" id="PF14716">
    <property type="entry name" value="HHH_8"/>
    <property type="match status" value="1"/>
</dbReference>